<feature type="transmembrane region" description="Helical" evidence="7">
    <location>
        <begin position="582"/>
        <end position="605"/>
    </location>
</feature>
<keyword evidence="5 7" id="KW-0472">Membrane</keyword>
<feature type="signal peptide" evidence="8">
    <location>
        <begin position="1"/>
        <end position="23"/>
    </location>
</feature>
<dbReference type="Proteomes" id="UP001208570">
    <property type="component" value="Unassembled WGS sequence"/>
</dbReference>
<dbReference type="InterPro" id="IPR049406">
    <property type="entry name" value="ZIP4_12_EF-hand"/>
</dbReference>
<feature type="transmembrane region" description="Helical" evidence="7">
    <location>
        <begin position="366"/>
        <end position="387"/>
    </location>
</feature>
<gene>
    <name evidence="10" type="ORF">LSH36_233g09082</name>
</gene>
<dbReference type="PANTHER" id="PTHR12191:SF37">
    <property type="entry name" value="ZINC TRANSPORTER FOI"/>
    <property type="match status" value="1"/>
</dbReference>
<evidence type="ECO:0000256" key="3">
    <source>
        <dbReference type="ARBA" id="ARBA00022692"/>
    </source>
</evidence>
<evidence type="ECO:0000256" key="4">
    <source>
        <dbReference type="ARBA" id="ARBA00022989"/>
    </source>
</evidence>
<comment type="subcellular location">
    <subcellularLocation>
        <location evidence="1">Membrane</location>
        <topology evidence="1">Multi-pass membrane protein</topology>
    </subcellularLocation>
</comment>
<dbReference type="GO" id="GO:0005385">
    <property type="term" value="F:zinc ion transmembrane transporter activity"/>
    <property type="evidence" value="ECO:0007669"/>
    <property type="project" value="TreeGrafter"/>
</dbReference>
<feature type="transmembrane region" description="Helical" evidence="7">
    <location>
        <begin position="548"/>
        <end position="570"/>
    </location>
</feature>
<dbReference type="InterPro" id="IPR003689">
    <property type="entry name" value="ZIP"/>
</dbReference>
<feature type="compositionally biased region" description="Basic residues" evidence="6">
    <location>
        <begin position="274"/>
        <end position="291"/>
    </location>
</feature>
<evidence type="ECO:0000259" key="9">
    <source>
        <dbReference type="Pfam" id="PF21116"/>
    </source>
</evidence>
<dbReference type="Pfam" id="PF21116">
    <property type="entry name" value="EF-hand_Zip"/>
    <property type="match status" value="1"/>
</dbReference>
<keyword evidence="4 7" id="KW-1133">Transmembrane helix</keyword>
<reference evidence="10" key="1">
    <citation type="journal article" date="2023" name="Mol. Biol. Evol.">
        <title>Third-Generation Sequencing Reveals the Adaptive Role of the Epigenome in Three Deep-Sea Polychaetes.</title>
        <authorList>
            <person name="Perez M."/>
            <person name="Aroh O."/>
            <person name="Sun Y."/>
            <person name="Lan Y."/>
            <person name="Juniper S.K."/>
            <person name="Young C.R."/>
            <person name="Angers B."/>
            <person name="Qian P.Y."/>
        </authorList>
    </citation>
    <scope>NUCLEOTIDE SEQUENCE</scope>
    <source>
        <strain evidence="10">P08H-3</strain>
    </source>
</reference>
<dbReference type="GO" id="GO:0030003">
    <property type="term" value="P:intracellular monoatomic cation homeostasis"/>
    <property type="evidence" value="ECO:0007669"/>
    <property type="project" value="TreeGrafter"/>
</dbReference>
<feature type="region of interest" description="Disordered" evidence="6">
    <location>
        <begin position="267"/>
        <end position="292"/>
    </location>
</feature>
<name>A0AAD9N521_9ANNE</name>
<evidence type="ECO:0000256" key="8">
    <source>
        <dbReference type="SAM" id="SignalP"/>
    </source>
</evidence>
<dbReference type="GO" id="GO:0140410">
    <property type="term" value="F:monoatomic cation:bicarbonate symporter activity"/>
    <property type="evidence" value="ECO:0007669"/>
    <property type="project" value="TreeGrafter"/>
</dbReference>
<dbReference type="GO" id="GO:0005886">
    <property type="term" value="C:plasma membrane"/>
    <property type="evidence" value="ECO:0007669"/>
    <property type="project" value="TreeGrafter"/>
</dbReference>
<accession>A0AAD9N521</accession>
<feature type="transmembrane region" description="Helical" evidence="7">
    <location>
        <begin position="394"/>
        <end position="412"/>
    </location>
</feature>
<proteinExistence type="inferred from homology"/>
<evidence type="ECO:0000313" key="11">
    <source>
        <dbReference type="Proteomes" id="UP001208570"/>
    </source>
</evidence>
<feature type="domain" description="Zinc transporter ZIP4/12 EF-hand" evidence="9">
    <location>
        <begin position="238"/>
        <end position="341"/>
    </location>
</feature>
<evidence type="ECO:0000256" key="5">
    <source>
        <dbReference type="ARBA" id="ARBA00023136"/>
    </source>
</evidence>
<evidence type="ECO:0000256" key="7">
    <source>
        <dbReference type="SAM" id="Phobius"/>
    </source>
</evidence>
<dbReference type="EMBL" id="JAODUP010000233">
    <property type="protein sequence ID" value="KAK2155723.1"/>
    <property type="molecule type" value="Genomic_DNA"/>
</dbReference>
<protein>
    <recommendedName>
        <fullName evidence="9">Zinc transporter ZIP4/12 EF-hand domain-containing protein</fullName>
    </recommendedName>
</protein>
<dbReference type="AlphaFoldDB" id="A0AAD9N521"/>
<dbReference type="Pfam" id="PF02535">
    <property type="entry name" value="Zip"/>
    <property type="match status" value="2"/>
</dbReference>
<sequence length="693" mass="75940">MAAFIHTPALLVLLLFHACYVTATSPDVEPDTSFDQVLSFEGKAELSRDDLINVVDKLFRSFNCTSDSCKCTTSMNYTLLFDLAAVGSELTEENYKKLSVILLYYLYDLSRCKTAPPRNVAGYQNYTAWMTSLSEPGSDDGIRVLLKGVKKAYKNFKVNGGVQISGEGTESGKYNCLDYRKISMLVDTQASLSTIEGAEEMAGWIIDNNIGFPLTHSCNGLPYPEDLLADLWNRISLSSAADTMDVTEFQDLLKSLHLGSVYVHDHEHEMESQRRRRSTTKRSARERRHSLEKRQTELVAPDCYTFDQLLDIYSVDVKVGVSRDNLLRMMPGFVQQQTAKACEAMADPNGGAGANPVFTTTTAQRYGYGTISVFIISLVSLLGLFIAPVMKSRAFAYVISFMIALAVGTLMGDAMMHLIPGAFGIHEEESGGHDHESGSAIEPFILKALAILGDGTKSIGWMIIIGDGFHNLGDGLAIGAAFSVSIWSGLSTSLAVLCHEIPHELGDMAVLLNSGMSVKKALFLNFLSALTAFIGLYIGLGISGHPEVRTWIFTIAAGMFIYLALANMVPELMSLRGRGNQFLMFVLQNIGFFAGVGVMLLIAHLKGDSLHLLTSTFNSQRCGSIWRIERPYWPDVSIILDGYRCESPSTDPVSGVEITKEGEIKEKTKTTFAISISFVYDDEIHPAEGRSGG</sequence>
<feature type="transmembrane region" description="Helical" evidence="7">
    <location>
        <begin position="522"/>
        <end position="542"/>
    </location>
</feature>
<comment type="caution">
    <text evidence="10">The sequence shown here is derived from an EMBL/GenBank/DDBJ whole genome shotgun (WGS) entry which is preliminary data.</text>
</comment>
<evidence type="ECO:0000256" key="6">
    <source>
        <dbReference type="SAM" id="MobiDB-lite"/>
    </source>
</evidence>
<feature type="transmembrane region" description="Helical" evidence="7">
    <location>
        <begin position="476"/>
        <end position="501"/>
    </location>
</feature>
<evidence type="ECO:0000256" key="1">
    <source>
        <dbReference type="ARBA" id="ARBA00004141"/>
    </source>
</evidence>
<dbReference type="InterPro" id="IPR050799">
    <property type="entry name" value="ZIP_Transporter"/>
</dbReference>
<organism evidence="10 11">
    <name type="scientific">Paralvinella palmiformis</name>
    <dbReference type="NCBI Taxonomy" id="53620"/>
    <lineage>
        <taxon>Eukaryota</taxon>
        <taxon>Metazoa</taxon>
        <taxon>Spiralia</taxon>
        <taxon>Lophotrochozoa</taxon>
        <taxon>Annelida</taxon>
        <taxon>Polychaeta</taxon>
        <taxon>Sedentaria</taxon>
        <taxon>Canalipalpata</taxon>
        <taxon>Terebellida</taxon>
        <taxon>Terebelliformia</taxon>
        <taxon>Alvinellidae</taxon>
        <taxon>Paralvinella</taxon>
    </lineage>
</organism>
<evidence type="ECO:0000313" key="10">
    <source>
        <dbReference type="EMBL" id="KAK2155723.1"/>
    </source>
</evidence>
<keyword evidence="11" id="KW-1185">Reference proteome</keyword>
<comment type="similarity">
    <text evidence="2">Belongs to the ZIP transporter (TC 2.A.5) family.</text>
</comment>
<keyword evidence="8" id="KW-0732">Signal</keyword>
<keyword evidence="3 7" id="KW-0812">Transmembrane</keyword>
<feature type="chain" id="PRO_5042225473" description="Zinc transporter ZIP4/12 EF-hand domain-containing protein" evidence="8">
    <location>
        <begin position="24"/>
        <end position="693"/>
    </location>
</feature>
<dbReference type="PANTHER" id="PTHR12191">
    <property type="entry name" value="SOLUTE CARRIER FAMILY 39"/>
    <property type="match status" value="1"/>
</dbReference>
<dbReference type="GO" id="GO:0071578">
    <property type="term" value="P:zinc ion import across plasma membrane"/>
    <property type="evidence" value="ECO:0007669"/>
    <property type="project" value="TreeGrafter"/>
</dbReference>
<evidence type="ECO:0000256" key="2">
    <source>
        <dbReference type="ARBA" id="ARBA00006939"/>
    </source>
</evidence>